<sequence length="220" mass="26151">MVGFIMLHRDLLDWEWYQSSETFRVFVHLILRANYSDKKWQGTDVKRGQFITSNNHLANELSLSIQQVRTALKRLESGGYITRKTTNKFTLITIVNYNNRQSTKTPTNSQKTPLKTNKQHSANIQSTTTKKSNKENKVNKLKIEERIENFKKQVFEHSNYSKDILTSFFNYWSELNSQKNKMRFEKDDYFDLKIRLEKWLLNEKPKLSNSNNIKNTNSNR</sequence>
<gene>
    <name evidence="2" type="ORF">GCM10022291_18320</name>
</gene>
<evidence type="ECO:0000313" key="2">
    <source>
        <dbReference type="EMBL" id="GAA4235704.1"/>
    </source>
</evidence>
<keyword evidence="3" id="KW-1185">Reference proteome</keyword>
<dbReference type="InterPro" id="IPR036390">
    <property type="entry name" value="WH_DNA-bd_sf"/>
</dbReference>
<protein>
    <recommendedName>
        <fullName evidence="4">Helix-turn-helix domain-containing protein</fullName>
    </recommendedName>
</protein>
<comment type="caution">
    <text evidence="2">The sequence shown here is derived from an EMBL/GenBank/DDBJ whole genome shotgun (WGS) entry which is preliminary data.</text>
</comment>
<accession>A0ABP8C8R4</accession>
<organism evidence="2 3">
    <name type="scientific">Postechiella marina</name>
    <dbReference type="NCBI Taxonomy" id="943941"/>
    <lineage>
        <taxon>Bacteria</taxon>
        <taxon>Pseudomonadati</taxon>
        <taxon>Bacteroidota</taxon>
        <taxon>Flavobacteriia</taxon>
        <taxon>Flavobacteriales</taxon>
        <taxon>Flavobacteriaceae</taxon>
        <taxon>Postechiella</taxon>
    </lineage>
</organism>
<dbReference type="InterPro" id="IPR036388">
    <property type="entry name" value="WH-like_DNA-bd_sf"/>
</dbReference>
<dbReference type="EMBL" id="BAABCA010000003">
    <property type="protein sequence ID" value="GAA4235704.1"/>
    <property type="molecule type" value="Genomic_DNA"/>
</dbReference>
<evidence type="ECO:0000256" key="1">
    <source>
        <dbReference type="SAM" id="MobiDB-lite"/>
    </source>
</evidence>
<evidence type="ECO:0008006" key="4">
    <source>
        <dbReference type="Google" id="ProtNLM"/>
    </source>
</evidence>
<dbReference type="Gene3D" id="1.10.10.10">
    <property type="entry name" value="Winged helix-like DNA-binding domain superfamily/Winged helix DNA-binding domain"/>
    <property type="match status" value="1"/>
</dbReference>
<proteinExistence type="predicted"/>
<dbReference type="Pfam" id="PF13412">
    <property type="entry name" value="HTH_24"/>
    <property type="match status" value="1"/>
</dbReference>
<dbReference type="RefSeq" id="WP_344787882.1">
    <property type="nucleotide sequence ID" value="NZ_BAABCA010000003.1"/>
</dbReference>
<feature type="region of interest" description="Disordered" evidence="1">
    <location>
        <begin position="101"/>
        <end position="136"/>
    </location>
</feature>
<name>A0ABP8C8R4_9FLAO</name>
<evidence type="ECO:0000313" key="3">
    <source>
        <dbReference type="Proteomes" id="UP001501496"/>
    </source>
</evidence>
<feature type="compositionally biased region" description="Polar residues" evidence="1">
    <location>
        <begin position="101"/>
        <end position="126"/>
    </location>
</feature>
<dbReference type="Proteomes" id="UP001501496">
    <property type="component" value="Unassembled WGS sequence"/>
</dbReference>
<reference evidence="3" key="1">
    <citation type="journal article" date="2019" name="Int. J. Syst. Evol. Microbiol.">
        <title>The Global Catalogue of Microorganisms (GCM) 10K type strain sequencing project: providing services to taxonomists for standard genome sequencing and annotation.</title>
        <authorList>
            <consortium name="The Broad Institute Genomics Platform"/>
            <consortium name="The Broad Institute Genome Sequencing Center for Infectious Disease"/>
            <person name="Wu L."/>
            <person name="Ma J."/>
        </authorList>
    </citation>
    <scope>NUCLEOTIDE SEQUENCE [LARGE SCALE GENOMIC DNA]</scope>
    <source>
        <strain evidence="3">JCM 17630</strain>
    </source>
</reference>
<dbReference type="SUPFAM" id="SSF46785">
    <property type="entry name" value="Winged helix' DNA-binding domain"/>
    <property type="match status" value="1"/>
</dbReference>